<reference evidence="4" key="2">
    <citation type="submission" date="2011-03" db="EMBL/GenBank/DDBJ databases">
        <title>The complete genome of Hippea maritima DSM 10411.</title>
        <authorList>
            <consortium name="US DOE Joint Genome Institute (JGI-PGF)"/>
            <person name="Lucas S."/>
            <person name="Copeland A."/>
            <person name="Lapidus A."/>
            <person name="Bruce D."/>
            <person name="Goodwin L."/>
            <person name="Pitluck S."/>
            <person name="Peters L."/>
            <person name="Kyrpides N."/>
            <person name="Mavromatis K."/>
            <person name="Pagani I."/>
            <person name="Ivanova N."/>
            <person name="Mikhailova N."/>
            <person name="Lu M."/>
            <person name="Detter J.C."/>
            <person name="Tapia R."/>
            <person name="Han C."/>
            <person name="Land M."/>
            <person name="Hauser L."/>
            <person name="Markowitz V."/>
            <person name="Cheng J.-F."/>
            <person name="Hugenholtz P."/>
            <person name="Woyke T."/>
            <person name="Wu D."/>
            <person name="Spring S."/>
            <person name="Schroeder M."/>
            <person name="Brambilla E."/>
            <person name="Klenk H.-P."/>
            <person name="Eisen J.A."/>
        </authorList>
    </citation>
    <scope>NUCLEOTIDE SEQUENCE [LARGE SCALE GENOMIC DNA]</scope>
    <source>
        <strain evidence="4">ATCC 700847 / DSM 10411 / MH2</strain>
    </source>
</reference>
<accession>F2LWC4</accession>
<dbReference type="InterPro" id="IPR000587">
    <property type="entry name" value="Creatinase_N"/>
</dbReference>
<evidence type="ECO:0000259" key="1">
    <source>
        <dbReference type="Pfam" id="PF00557"/>
    </source>
</evidence>
<dbReference type="InterPro" id="IPR000994">
    <property type="entry name" value="Pept_M24"/>
</dbReference>
<organism evidence="3 4">
    <name type="scientific">Hippea maritima (strain ATCC 700847 / DSM 10411 / MH2)</name>
    <dbReference type="NCBI Taxonomy" id="760142"/>
    <lineage>
        <taxon>Bacteria</taxon>
        <taxon>Pseudomonadati</taxon>
        <taxon>Campylobacterota</taxon>
        <taxon>Desulfurellia</taxon>
        <taxon>Desulfurellales</taxon>
        <taxon>Hippeaceae</taxon>
        <taxon>Hippea</taxon>
    </lineage>
</organism>
<gene>
    <name evidence="3" type="ordered locus">Hipma_1092</name>
</gene>
<dbReference type="HOGENOM" id="CLU_017266_10_0_7"/>
<dbReference type="InterPro" id="IPR029149">
    <property type="entry name" value="Creatin/AminoP/Spt16_N"/>
</dbReference>
<protein>
    <submittedName>
        <fullName evidence="3">Peptidase M24</fullName>
    </submittedName>
</protein>
<dbReference type="PANTHER" id="PTHR46112:SF2">
    <property type="entry name" value="XAA-PRO AMINOPEPTIDASE P-RELATED"/>
    <property type="match status" value="1"/>
</dbReference>
<feature type="domain" description="Peptidase M24" evidence="1">
    <location>
        <begin position="141"/>
        <end position="376"/>
    </location>
</feature>
<keyword evidence="4" id="KW-1185">Reference proteome</keyword>
<dbReference type="eggNOG" id="COG0006">
    <property type="taxonomic scope" value="Bacteria"/>
</dbReference>
<dbReference type="Gene3D" id="3.90.230.10">
    <property type="entry name" value="Creatinase/methionine aminopeptidase superfamily"/>
    <property type="match status" value="1"/>
</dbReference>
<sequence>MKEEFSKRISDFSKTLKQNGIDVALIMQNTDLYYFSGTVPSGALAISDSNDVVYAIRRGFLRAEKETAIPTDSLFQIKGLSQLPKLLHDRGIKINRVGVEMDVVPADMFLKLKDIFKDSEIVDISFHIRWQRAKKSPYEIEKMQEAARMLDCTMEDAKELIRAGKREIEVSAELEFRARKRGHQGRSRMRGFNGEVFMGHVHSGYRSAYPSGFLKPTAGIGPHPSYPEGASFEKIEENSPVIVDFLANYQGYLSDETRLFVVGSLPKELEKAYYFCKDMLTWLEEVVKPGMAAEDVYNQCLSMAKKAGYEDNFMGIKGNQTPFVGHGIGLELDEFPFIAKGQKYALEENMTFAFEPKVAFDGVGAVGIENVYLLTKEGAKPFNRYPRDIIYL</sequence>
<dbReference type="Gene3D" id="3.40.350.10">
    <property type="entry name" value="Creatinase/prolidase N-terminal domain"/>
    <property type="match status" value="1"/>
</dbReference>
<dbReference type="InterPro" id="IPR050659">
    <property type="entry name" value="Peptidase_M24B"/>
</dbReference>
<dbReference type="InParanoid" id="F2LWC4"/>
<reference evidence="3 4" key="1">
    <citation type="journal article" date="2011" name="Stand. Genomic Sci.">
        <title>Complete genome sequence of the thermophilic sulfur-reducer Hippea maritima type strain (MH(2)).</title>
        <authorList>
            <person name="Huntemann M."/>
            <person name="Lu M."/>
            <person name="Nolan M."/>
            <person name="Lapidus A."/>
            <person name="Lucas S."/>
            <person name="Hammon N."/>
            <person name="Deshpande S."/>
            <person name="Cheng J.F."/>
            <person name="Tapia R."/>
            <person name="Han C."/>
            <person name="Goodwin L."/>
            <person name="Pitluck S."/>
            <person name="Liolios K."/>
            <person name="Pagani I."/>
            <person name="Ivanova N."/>
            <person name="Ovchinikova G."/>
            <person name="Pati A."/>
            <person name="Chen A."/>
            <person name="Palaniappan K."/>
            <person name="Land M."/>
            <person name="Hauser L."/>
            <person name="Jeffries C.D."/>
            <person name="Detter J.C."/>
            <person name="Brambilla E.M."/>
            <person name="Rohde M."/>
            <person name="Spring S."/>
            <person name="Goker M."/>
            <person name="Woyke T."/>
            <person name="Bristow J."/>
            <person name="Eisen J.A."/>
            <person name="Markowitz V."/>
            <person name="Hugenholtz P."/>
            <person name="Kyrpides N.C."/>
            <person name="Klenk H.P."/>
            <person name="Mavromatis K."/>
        </authorList>
    </citation>
    <scope>NUCLEOTIDE SEQUENCE [LARGE SCALE GENOMIC DNA]</scope>
    <source>
        <strain evidence="4">ATCC 700847 / DSM 10411 / MH2</strain>
    </source>
</reference>
<dbReference type="Pfam" id="PF01321">
    <property type="entry name" value="Creatinase_N"/>
    <property type="match status" value="1"/>
</dbReference>
<dbReference type="AlphaFoldDB" id="F2LWC4"/>
<evidence type="ECO:0000259" key="2">
    <source>
        <dbReference type="Pfam" id="PF01321"/>
    </source>
</evidence>
<dbReference type="KEGG" id="hmr:Hipma_1092"/>
<dbReference type="EMBL" id="CP002606">
    <property type="protein sequence ID" value="AEA34058.1"/>
    <property type="molecule type" value="Genomic_DNA"/>
</dbReference>
<name>F2LWC4_HIPMA</name>
<dbReference type="RefSeq" id="WP_013682096.1">
    <property type="nucleotide sequence ID" value="NC_015318.1"/>
</dbReference>
<feature type="domain" description="Creatinase N-terminal" evidence="2">
    <location>
        <begin position="8"/>
        <end position="133"/>
    </location>
</feature>
<dbReference type="Proteomes" id="UP000008139">
    <property type="component" value="Chromosome"/>
</dbReference>
<evidence type="ECO:0000313" key="4">
    <source>
        <dbReference type="Proteomes" id="UP000008139"/>
    </source>
</evidence>
<dbReference type="PANTHER" id="PTHR46112">
    <property type="entry name" value="AMINOPEPTIDASE"/>
    <property type="match status" value="1"/>
</dbReference>
<dbReference type="SUPFAM" id="SSF55920">
    <property type="entry name" value="Creatinase/aminopeptidase"/>
    <property type="match status" value="1"/>
</dbReference>
<dbReference type="Pfam" id="PF00557">
    <property type="entry name" value="Peptidase_M24"/>
    <property type="match status" value="1"/>
</dbReference>
<dbReference type="InterPro" id="IPR036005">
    <property type="entry name" value="Creatinase/aminopeptidase-like"/>
</dbReference>
<dbReference type="OrthoDB" id="9806388at2"/>
<dbReference type="SUPFAM" id="SSF53092">
    <property type="entry name" value="Creatinase/prolidase N-terminal domain"/>
    <property type="match status" value="1"/>
</dbReference>
<evidence type="ECO:0000313" key="3">
    <source>
        <dbReference type="EMBL" id="AEA34058.1"/>
    </source>
</evidence>
<dbReference type="STRING" id="760142.Hipma_1092"/>
<proteinExistence type="predicted"/>